<dbReference type="EMBL" id="CALNXK010000378">
    <property type="protein sequence ID" value="CAH3184195.1"/>
    <property type="molecule type" value="Genomic_DNA"/>
</dbReference>
<dbReference type="Gene3D" id="3.80.10.10">
    <property type="entry name" value="Ribonuclease Inhibitor"/>
    <property type="match status" value="1"/>
</dbReference>
<dbReference type="PROSITE" id="PS50837">
    <property type="entry name" value="NACHT"/>
    <property type="match status" value="1"/>
</dbReference>
<proteinExistence type="predicted"/>
<protein>
    <recommendedName>
        <fullName evidence="4">NACHT domain-containing protein</fullName>
    </recommendedName>
</protein>
<dbReference type="SUPFAM" id="SSF53167">
    <property type="entry name" value="Purine and uridine phosphorylases"/>
    <property type="match status" value="1"/>
</dbReference>
<keyword evidence="6" id="KW-1185">Reference proteome</keyword>
<dbReference type="PANTHER" id="PTHR46312">
    <property type="entry name" value="NACHT DOMAIN-CONTAINING PROTEIN"/>
    <property type="match status" value="1"/>
</dbReference>
<comment type="caution">
    <text evidence="5">The sequence shown here is derived from an EMBL/GenBank/DDBJ whole genome shotgun (WGS) entry which is preliminary data.</text>
</comment>
<name>A0ABN8RZG1_9CNID</name>
<reference evidence="5 6" key="1">
    <citation type="submission" date="2022-05" db="EMBL/GenBank/DDBJ databases">
        <authorList>
            <consortium name="Genoscope - CEA"/>
            <person name="William W."/>
        </authorList>
    </citation>
    <scope>NUCLEOTIDE SEQUENCE [LARGE SCALE GENOMIC DNA]</scope>
</reference>
<gene>
    <name evidence="5" type="ORF">PLOB_00029752</name>
</gene>
<dbReference type="InterPro" id="IPR035994">
    <property type="entry name" value="Nucleoside_phosphorylase_sf"/>
</dbReference>
<dbReference type="SUPFAM" id="SSF52047">
    <property type="entry name" value="RNI-like"/>
    <property type="match status" value="1"/>
</dbReference>
<dbReference type="SUPFAM" id="SSF52540">
    <property type="entry name" value="P-loop containing nucleoside triphosphate hydrolases"/>
    <property type="match status" value="1"/>
</dbReference>
<dbReference type="Proteomes" id="UP001159405">
    <property type="component" value="Unassembled WGS sequence"/>
</dbReference>
<feature type="region of interest" description="Disordered" evidence="3">
    <location>
        <begin position="1107"/>
        <end position="1150"/>
    </location>
</feature>
<feature type="non-terminal residue" evidence="5">
    <location>
        <position position="1150"/>
    </location>
</feature>
<evidence type="ECO:0000256" key="1">
    <source>
        <dbReference type="ARBA" id="ARBA00022741"/>
    </source>
</evidence>
<dbReference type="Gene3D" id="3.40.50.300">
    <property type="entry name" value="P-loop containing nucleotide triphosphate hydrolases"/>
    <property type="match status" value="1"/>
</dbReference>
<evidence type="ECO:0000256" key="2">
    <source>
        <dbReference type="ARBA" id="ARBA00022840"/>
    </source>
</evidence>
<dbReference type="InterPro" id="IPR007111">
    <property type="entry name" value="NACHT_NTPase"/>
</dbReference>
<feature type="domain" description="NACHT" evidence="4">
    <location>
        <begin position="400"/>
        <end position="523"/>
    </location>
</feature>
<dbReference type="InterPro" id="IPR027417">
    <property type="entry name" value="P-loop_NTPase"/>
</dbReference>
<accession>A0ABN8RZG1</accession>
<feature type="compositionally biased region" description="Basic and acidic residues" evidence="3">
    <location>
        <begin position="1110"/>
        <end position="1134"/>
    </location>
</feature>
<evidence type="ECO:0000313" key="6">
    <source>
        <dbReference type="Proteomes" id="UP001159405"/>
    </source>
</evidence>
<dbReference type="PANTHER" id="PTHR46312:SF2">
    <property type="entry name" value="NUCLEOTIDE-BINDING OLIGOMERIZATION DOMAIN-CONTAINING PROTEIN 2-LIKE"/>
    <property type="match status" value="1"/>
</dbReference>
<sequence length="1150" mass="130771">MDYTESTLGKLLIETPWHRTKNLIGKGNSAHKNMADVPPTLTLELPKKSDLSNTFKPWNEVHLPIDILLLTVKDCEFLACYTYLRNSFKSFHVNLGYVYFGNMGKSGDVPLKVALMTCSEGSSAPHGSLITVKNAVMELRPKAVFYVGNCVGLNPEVTKLQLGDVVVSSKLTTESLKTPVGRGILHLVRHADHGWIPPLKRPEDRKVQVCCDGDILSGINPVSAKQQNMSHITQATAFEIGGEGLFVAAHDLKIEWVIVKGISHFADGNNPAEKSWESHACIMAASLVSNMLKDPFVFEQWPHYEDSSAKKQPSCSRVNKEELPDSLCLEECQKQLRSIYETNSKVKIVPWDQSSAVHIDEIYTQLSWLMDEKKPSGLTQKKLQHYTNLFDGGRLHQTPKRILVHGRPGIGKTVFTQKATFDWSQHRFKGKLGRFDLVLLVKLRDVCNLGDVPGILSNANLLASDGPISTDNLYDYVRHHQENVLLILDGYDEYVHSAERQSPVLRIWQKKQLRDCCVIITSRDMKGEDLKTSSDAQFEIDGFDRKRQKEFARRFLKDDQDIKEFFRYLKQQDLQDVAKIPILLLMLLSVWKERDREGLPSSRPMIYFQFIQTLFDHMSEKQEKPAEKVDDHKQELCKLGELAFDALLQDLLYFPVSKLSDQVLTEKLIEAGLFQLLNMTAHKRCKAVHFIHKSMQEFLASLFLKEELLCQESKNNSLFKVDSIEKIFKLNEVFKFAAEMSEEAAREILIYLLEMAAKEDGEYSFDNEAPSLEDLSNEQKNLLTLCTQLFFYCSADTRTELLPTFLSNLGGVLFISNPEQLNIATKENFVKSTASLMYIFFSYSDQYTEQSYNNLITLVQQLNAVIVSRTGEQKASEFLNVFPWRGVDEFFLMKEENNTYLYFTQIVKNPIRSISSLPYKMVKTLVSLEETTKKTNMNGDESSEESSSSCCSKRHGVSRVWGIAAVGVNRSEVEQLIEMMPFITAPHVIGVVGEHLEMFNAEVTESLLRSIPTTHKLERLILCNINVTSSPAVEFISRVFKQDLPNLKWLDMSDNPLLGAGVDSLIKHLSCAPHLETLELLEVKMTPQQVMNLTSAVQQHGNITQLVSPYHDDKGNPIPEHKWPSENDWKRRYPDLFPDSSPESAHEKEQ</sequence>
<keyword evidence="2" id="KW-0067">ATP-binding</keyword>
<organism evidence="5 6">
    <name type="scientific">Porites lobata</name>
    <dbReference type="NCBI Taxonomy" id="104759"/>
    <lineage>
        <taxon>Eukaryota</taxon>
        <taxon>Metazoa</taxon>
        <taxon>Cnidaria</taxon>
        <taxon>Anthozoa</taxon>
        <taxon>Hexacorallia</taxon>
        <taxon>Scleractinia</taxon>
        <taxon>Fungiina</taxon>
        <taxon>Poritidae</taxon>
        <taxon>Porites</taxon>
    </lineage>
</organism>
<keyword evidence="1" id="KW-0547">Nucleotide-binding</keyword>
<dbReference type="Gene3D" id="3.40.50.1580">
    <property type="entry name" value="Nucleoside phosphorylase domain"/>
    <property type="match status" value="1"/>
</dbReference>
<dbReference type="PRINTS" id="PR00364">
    <property type="entry name" value="DISEASERSIST"/>
</dbReference>
<dbReference type="InterPro" id="IPR032675">
    <property type="entry name" value="LRR_dom_sf"/>
</dbReference>
<evidence type="ECO:0000259" key="4">
    <source>
        <dbReference type="PROSITE" id="PS50837"/>
    </source>
</evidence>
<evidence type="ECO:0000313" key="5">
    <source>
        <dbReference type="EMBL" id="CAH3184195.1"/>
    </source>
</evidence>
<evidence type="ECO:0000256" key="3">
    <source>
        <dbReference type="SAM" id="MobiDB-lite"/>
    </source>
</evidence>
<dbReference type="Pfam" id="PF05729">
    <property type="entry name" value="NACHT"/>
    <property type="match status" value="1"/>
</dbReference>